<reference evidence="1 2" key="1">
    <citation type="submission" date="2011-10" db="EMBL/GenBank/DDBJ databases">
        <title>The Improved High-Quality Draft genome of Leptonema illini DSM 21528.</title>
        <authorList>
            <consortium name="US DOE Joint Genome Institute (JGI-PGF)"/>
            <person name="Lucas S."/>
            <person name="Copeland A."/>
            <person name="Lapidus A."/>
            <person name="Glavina del Rio T."/>
            <person name="Dalin E."/>
            <person name="Tice H."/>
            <person name="Bruce D."/>
            <person name="Goodwin L."/>
            <person name="Pitluck S."/>
            <person name="Peters L."/>
            <person name="Mikhailova N."/>
            <person name="Held B."/>
            <person name="Kyrpides N."/>
            <person name="Mavromatis K."/>
            <person name="Ivanova N."/>
            <person name="Markowitz V."/>
            <person name="Cheng J.-F."/>
            <person name="Hugenholtz P."/>
            <person name="Woyke T."/>
            <person name="Wu D."/>
            <person name="Gronow S."/>
            <person name="Wellnitz S."/>
            <person name="Brambilla E.-M."/>
            <person name="Klenk H.-P."/>
            <person name="Eisen J.A."/>
        </authorList>
    </citation>
    <scope>NUCLEOTIDE SEQUENCE [LARGE SCALE GENOMIC DNA]</scope>
    <source>
        <strain evidence="1 2">DSM 21528</strain>
    </source>
</reference>
<dbReference type="STRING" id="183.GCA_002009735_03121"/>
<dbReference type="SUPFAM" id="SSF53335">
    <property type="entry name" value="S-adenosyl-L-methionine-dependent methyltransferases"/>
    <property type="match status" value="1"/>
</dbReference>
<dbReference type="HOGENOM" id="CLU_1523360_0_0_12"/>
<sequence>MQKQKASKKLGNAFKGDNIELGAGCGNFGQRFYPVCLLTDADEGIGTRCSNNHIDLCCSANEIPVGDDSFRVAIICNPWQYGFNDPSEGIQILEEIVRVLKGRGRIIIIGSLTNKYCAPEKVSKTIDAAKSRLSAQLTIRCVKAIDSKKEYGDYIFRTSGGDEIFPSMRIEIDVTK</sequence>
<gene>
    <name evidence="1" type="ORF">Lepil_1355</name>
</gene>
<protein>
    <recommendedName>
        <fullName evidence="3">Methyltransferase type 11 domain-containing protein</fullName>
    </recommendedName>
</protein>
<name>H2CJA6_9LEPT</name>
<dbReference type="AlphaFoldDB" id="H2CJA6"/>
<organism evidence="1 2">
    <name type="scientific">Leptonema illini DSM 21528</name>
    <dbReference type="NCBI Taxonomy" id="929563"/>
    <lineage>
        <taxon>Bacteria</taxon>
        <taxon>Pseudomonadati</taxon>
        <taxon>Spirochaetota</taxon>
        <taxon>Spirochaetia</taxon>
        <taxon>Leptospirales</taxon>
        <taxon>Leptospiraceae</taxon>
        <taxon>Leptonema</taxon>
    </lineage>
</organism>
<dbReference type="Proteomes" id="UP000005737">
    <property type="component" value="Unassembled WGS sequence"/>
</dbReference>
<evidence type="ECO:0000313" key="2">
    <source>
        <dbReference type="Proteomes" id="UP000005737"/>
    </source>
</evidence>
<accession>H2CJA6</accession>
<dbReference type="CDD" id="cd02440">
    <property type="entry name" value="AdoMet_MTases"/>
    <property type="match status" value="1"/>
</dbReference>
<dbReference type="Gene3D" id="3.40.50.150">
    <property type="entry name" value="Vaccinia Virus protein VP39"/>
    <property type="match status" value="1"/>
</dbReference>
<dbReference type="InterPro" id="IPR029063">
    <property type="entry name" value="SAM-dependent_MTases_sf"/>
</dbReference>
<dbReference type="EMBL" id="JH597773">
    <property type="protein sequence ID" value="EHQ06046.1"/>
    <property type="molecule type" value="Genomic_DNA"/>
</dbReference>
<keyword evidence="2" id="KW-1185">Reference proteome</keyword>
<dbReference type="RefSeq" id="WP_002771213.1">
    <property type="nucleotide sequence ID" value="NZ_JH597773.1"/>
</dbReference>
<proteinExistence type="predicted"/>
<evidence type="ECO:0008006" key="3">
    <source>
        <dbReference type="Google" id="ProtNLM"/>
    </source>
</evidence>
<evidence type="ECO:0000313" key="1">
    <source>
        <dbReference type="EMBL" id="EHQ06046.1"/>
    </source>
</evidence>